<proteinExistence type="predicted"/>
<sequence>MTTTFIRSTAIGRPITKRGVAIFPVYRPGAPDSRLGVVRPDGGFQVREKATPTVPILEVENPNPEPVVLFAGETLEGGRQQRVLNQSVIIPGRSVCDIPVSCVEQGRWHGAQEFRGVGEMAPPSIRRSANRRDQNEVWSEVHSLLLSSHLSSDTSALDEYFRSRPTSHDAAMVDEVASWGPLPEQTGIVVMNRGRVVSADVFGDPALLASMWETLVRSAFASEVGSDTSARNRADKALGFLRRFDREVRGPLGRSDFGLGEWRQVVTDRVTGQALALNNRLVHASAFPSGR</sequence>
<dbReference type="AlphaFoldDB" id="A0A6J6FAB2"/>
<evidence type="ECO:0000313" key="2">
    <source>
        <dbReference type="EMBL" id="CAB4581598.1"/>
    </source>
</evidence>
<organism evidence="2">
    <name type="scientific">freshwater metagenome</name>
    <dbReference type="NCBI Taxonomy" id="449393"/>
    <lineage>
        <taxon>unclassified sequences</taxon>
        <taxon>metagenomes</taxon>
        <taxon>ecological metagenomes</taxon>
    </lineage>
</organism>
<dbReference type="EMBL" id="CAEZTS010000090">
    <property type="protein sequence ID" value="CAB4581598.1"/>
    <property type="molecule type" value="Genomic_DNA"/>
</dbReference>
<reference evidence="2" key="1">
    <citation type="submission" date="2020-05" db="EMBL/GenBank/DDBJ databases">
        <authorList>
            <person name="Chiriac C."/>
            <person name="Salcher M."/>
            <person name="Ghai R."/>
            <person name="Kavagutti S V."/>
        </authorList>
    </citation>
    <scope>NUCLEOTIDE SEQUENCE</scope>
</reference>
<dbReference type="Pfam" id="PF20208">
    <property type="entry name" value="ARPP-1"/>
    <property type="match status" value="1"/>
</dbReference>
<protein>
    <submittedName>
        <fullName evidence="2">Unannotated protein</fullName>
    </submittedName>
</protein>
<accession>A0A6J6FAB2</accession>
<feature type="domain" description="ARG and Rhodanese-Phosphatase-superfamily-associated" evidence="1">
    <location>
        <begin position="11"/>
        <end position="287"/>
    </location>
</feature>
<gene>
    <name evidence="2" type="ORF">UFOPK1722_01081</name>
</gene>
<dbReference type="InterPro" id="IPR046699">
    <property type="entry name" value="ARPP-1"/>
</dbReference>
<name>A0A6J6FAB2_9ZZZZ</name>
<evidence type="ECO:0000259" key="1">
    <source>
        <dbReference type="Pfam" id="PF20208"/>
    </source>
</evidence>